<gene>
    <name evidence="3" type="ORF">N7G274_005883</name>
</gene>
<dbReference type="EMBL" id="JBEFKJ010000017">
    <property type="protein sequence ID" value="KAL2041501.1"/>
    <property type="molecule type" value="Genomic_DNA"/>
</dbReference>
<reference evidence="3 4" key="1">
    <citation type="submission" date="2024-09" db="EMBL/GenBank/DDBJ databases">
        <title>Rethinking Asexuality: The Enigmatic Case of Functional Sexual Genes in Lepraria (Stereocaulaceae).</title>
        <authorList>
            <person name="Doellman M."/>
            <person name="Sun Y."/>
            <person name="Barcenas-Pena A."/>
            <person name="Lumbsch H.T."/>
            <person name="Grewe F."/>
        </authorList>
    </citation>
    <scope>NUCLEOTIDE SEQUENCE [LARGE SCALE GENOMIC DNA]</scope>
    <source>
        <strain evidence="3 4">Mercado 3170</strain>
    </source>
</reference>
<evidence type="ECO:0000313" key="4">
    <source>
        <dbReference type="Proteomes" id="UP001590950"/>
    </source>
</evidence>
<feature type="compositionally biased region" description="Polar residues" evidence="1">
    <location>
        <begin position="22"/>
        <end position="39"/>
    </location>
</feature>
<name>A0ABR4A7X7_9LECA</name>
<dbReference type="PANTHER" id="PTHR39601:SF1">
    <property type="entry name" value="CHORIOGENIN HMINOR"/>
    <property type="match status" value="1"/>
</dbReference>
<evidence type="ECO:0000256" key="1">
    <source>
        <dbReference type="SAM" id="MobiDB-lite"/>
    </source>
</evidence>
<sequence length="761" mass="85910">MATRSQSNSVTRQRSLDRVTKLTKSNPTSRSSSPGNTANRRVAKLNLYLQKARQNSSDQLQRLGAADIATNPYRNSDIKRWDGNRRVTIKWDSMRRDPELWFTNGDCLIHFYGRGQSRRGASLRVALADIESSNCGPFLDRFLVYDAPETPPSSSDSDKHAESLEHFNNPAPPAKYEMYIPAPDHLSREEAFRYHLTTRNFFAWMFERPLVGERLGDALIALLNRMDEFRPNQEVNQDDMIAYLDEQGYTDFRDCPDHAMAVLQFAEKFRDRDLWTDAFVHCAGMWDLLDKSAEFECISRTSRALMSRSHLEMDLRLERAGSSLSNFLDEDLSETYLGFGKEAQMHLERFRSFLHTFYVGKHGYWPPTPEDRSSSALPKSVYRSMYFEFRNLYEYLVDQTSGLAIQDNKPVDGGICVYQNVLAYDRRHKYPSLPHPLPLVPKVPSELARRKSFGRLFGNRQARLDRRVAASAALCAATNSADEEVMSCKLVRQYLWFEKQWTMKEETTVSCADARKVRWILVYAILQTLISVTRAPKEVRDTEGVTYPLCCQIAGTPPWQNGEKPKKNKPQQHFKRASLGETILQLGPDMDILSAKPSPLVVAPKGVKRISLPRKISVNSNLYVKSPQPIRPSSWEMLSQGYGDISPIDYDSGSAAPASSVSPIDHQSVSPLSEHVPSDPTTPSTSESGTANGGWSASSSEDDMEHSSINGSDASNYGDDEDEEQPHTSEKTLRAFSLKKNSVGSFRPGSANPEVDNYILS</sequence>
<keyword evidence="4" id="KW-1185">Reference proteome</keyword>
<dbReference type="Pfam" id="PF26013">
    <property type="entry name" value="DUF8004"/>
    <property type="match status" value="1"/>
</dbReference>
<dbReference type="Proteomes" id="UP001590950">
    <property type="component" value="Unassembled WGS sequence"/>
</dbReference>
<accession>A0ABR4A7X7</accession>
<feature type="region of interest" description="Disordered" evidence="1">
    <location>
        <begin position="149"/>
        <end position="169"/>
    </location>
</feature>
<organism evidence="3 4">
    <name type="scientific">Stereocaulon virgatum</name>
    <dbReference type="NCBI Taxonomy" id="373712"/>
    <lineage>
        <taxon>Eukaryota</taxon>
        <taxon>Fungi</taxon>
        <taxon>Dikarya</taxon>
        <taxon>Ascomycota</taxon>
        <taxon>Pezizomycotina</taxon>
        <taxon>Lecanoromycetes</taxon>
        <taxon>OSLEUM clade</taxon>
        <taxon>Lecanoromycetidae</taxon>
        <taxon>Lecanorales</taxon>
        <taxon>Lecanorineae</taxon>
        <taxon>Stereocaulaceae</taxon>
        <taxon>Stereocaulon</taxon>
    </lineage>
</organism>
<feature type="compositionally biased region" description="Polar residues" evidence="1">
    <location>
        <begin position="1"/>
        <end position="13"/>
    </location>
</feature>
<proteinExistence type="predicted"/>
<evidence type="ECO:0000259" key="2">
    <source>
        <dbReference type="Pfam" id="PF26013"/>
    </source>
</evidence>
<feature type="domain" description="DUF8004" evidence="2">
    <location>
        <begin position="238"/>
        <end position="328"/>
    </location>
</feature>
<feature type="compositionally biased region" description="Basic and acidic residues" evidence="1">
    <location>
        <begin position="156"/>
        <end position="165"/>
    </location>
</feature>
<protein>
    <recommendedName>
        <fullName evidence="2">DUF8004 domain-containing protein</fullName>
    </recommendedName>
</protein>
<feature type="compositionally biased region" description="Polar residues" evidence="1">
    <location>
        <begin position="687"/>
        <end position="699"/>
    </location>
</feature>
<dbReference type="PANTHER" id="PTHR39601">
    <property type="entry name" value="CHORIOGENIN HMINOR"/>
    <property type="match status" value="1"/>
</dbReference>
<evidence type="ECO:0000313" key="3">
    <source>
        <dbReference type="EMBL" id="KAL2041501.1"/>
    </source>
</evidence>
<comment type="caution">
    <text evidence="3">The sequence shown here is derived from an EMBL/GenBank/DDBJ whole genome shotgun (WGS) entry which is preliminary data.</text>
</comment>
<feature type="compositionally biased region" description="Low complexity" evidence="1">
    <location>
        <begin position="652"/>
        <end position="663"/>
    </location>
</feature>
<feature type="region of interest" description="Disordered" evidence="1">
    <location>
        <begin position="649"/>
        <end position="761"/>
    </location>
</feature>
<feature type="region of interest" description="Disordered" evidence="1">
    <location>
        <begin position="1"/>
        <end position="40"/>
    </location>
</feature>
<dbReference type="InterPro" id="IPR058317">
    <property type="entry name" value="DUF8004"/>
</dbReference>